<sequence>MERKGKNNCNEGNLKFLKVYSKALFKYTEEEKDKKSREIVLLSEKIESEKKLIKISIEIILIILFFILIYTSNDLVKIKNLENHIYNNINESKTYSENFYKSISDEIKKVNNDFSYQPRKKDYIIFKNLRSKFDLSSWIKNALTQRVSQDNFLNSNVLFGKCWRITMRLYKKDNSMMDNIFMYRKLFGVYPDSSFLGGLEDTRNVNSSYFDTKWSYLFSHYKSYKKIGGLYQVICGEDFSKIEERLSQGTSYSIDYPYFIPALILTNYNIASVAIDFLLFNPLLNVLSYNVLKFSFLPNGDTYKEVVTQSASYNRFDAYFIISLSVFMAIFIVYVIIHLRKFSMVGFTLYVKSYCTSFLLIACFATNLVTLCLFLLSRTQLPKLLVGYENGKYKVDSMRYQTHEDGIIELLHDMNITLSRIELIKNIFVSNTIITFEVCLFVCVKRYGLLIKKYSNVENNIRRDFLHPFFIILCIIFGCLGIFSVFSYTLFHIEENVSSSIVQTFIFNVCIIFANFQGINISSILNEENILSYLYSIPTHFFIVTMSFAFIFFLAIKSFIKRNKNLYNSFMHNYGHKLPKCRTSDKGGMHGRSDHLNAKEMYATSLQKNDAQKAKSSGQDLNDNSTLEITAYSEVEDEMEEEGDHKEEDTGYSIDHLTDGVKKRDKQALSSDDNSTYSQEESNEYEVDPGNYGTNKSLNYNDVMSITKGLNKDKEEGTEKKKTKEKAFFTIEKMLDLFLNLKNSTVLPFSNKEKKRISKEYTTNKKRSEGVVVSLSVYTSLLIFIMLFLINNYKKGRESEKLLHYQIENIGYYPSNGHFSNMTFHYLKKNVNVNVREIFNFQKVENKTDLILWLKTCFASFLDNSSHAMEGGANDLSSTFIWKDIFTLKHERVRINITSRETIQSSNSSLICNYMRKNCYMDIRNESKDLQRGINEVTLLINDAIEKVEISFILFDKNDYHNILVNLHFIFNPSGYISKKIYFDHLFFNSFSIFHLRGVLINILFLTILLCPFISMYLYLFKNFSYFYNACVAVTVRHDRPDAQRGGWLEGQFNAQSGGQVGTADNANGFIYGGYSPWEYNVGDYTQAYNWDAYANNPAAGDTNWGAYGNNPTVGGANYRYYDAVNMPQGALNYGFNYGNMNTPPNRKSGKTHQMDALLKFKVYLTYLFESNVLNLLIQLSSFSIVALWLTVCIYINKIEYNADNSGSYFSEYIKLFSFFSKFVNIFYFFLFLVIINMFIFSSNYVKREKLYEALYVNRRQILKCGFMLLLVYLNFFLFHYFFYGIDGFNDLLTSQQPIYSILLLLGLVNIDVYLKCKVFYFILFVLPHLVFIRFLLMYCFLAPVMASYLIFLKKRGEKKKKKKIASQKGEDYSSFTLTHLSNEQWKYLNEDIKEFAANETNSILHYFENVKDQIRSKEDISKTLKNECNGLKERVHELQLDLRKIELKWKFRSKLLSSSKVYLDKINNQISMSEEMIVEDKNRMSSLKQYAQQMKLDQ</sequence>
<dbReference type="eggNOG" id="ENOG502T0DZ">
    <property type="taxonomic scope" value="Eukaryota"/>
</dbReference>
<comment type="caution">
    <text evidence="4">The sequence shown here is derived from an EMBL/GenBank/DDBJ whole genome shotgun (WGS) entry which is preliminary data.</text>
</comment>
<dbReference type="InterPro" id="IPR053220">
    <property type="entry name" value="Nematode_rcpt-like_serp_H"/>
</dbReference>
<feature type="transmembrane region" description="Helical" evidence="3">
    <location>
        <begin position="52"/>
        <end position="70"/>
    </location>
</feature>
<evidence type="ECO:0000313" key="5">
    <source>
        <dbReference type="Proteomes" id="UP000195012"/>
    </source>
</evidence>
<name>A0A1Y3DKX7_PLAKN</name>
<keyword evidence="1" id="KW-0175">Coiled coil</keyword>
<feature type="transmembrane region" description="Helical" evidence="3">
    <location>
        <begin position="1176"/>
        <end position="1196"/>
    </location>
</feature>
<evidence type="ECO:0000256" key="2">
    <source>
        <dbReference type="SAM" id="MobiDB-lite"/>
    </source>
</evidence>
<reference evidence="4 5" key="1">
    <citation type="submission" date="2017-05" db="EMBL/GenBank/DDBJ databases">
        <title>PacBio assembly of a Plasmodium knowlesi genome sequence with Hi-C correction and manual annotation of the SICAvar gene family.</title>
        <authorList>
            <person name="Lapp S.A."/>
            <person name="Geraldo J.A."/>
            <person name="Chien J.-T."/>
            <person name="Ay F."/>
            <person name="Pakala S.B."/>
            <person name="Batugedara G."/>
            <person name="Humphrey J.C."/>
            <person name="Debarry J.D."/>
            <person name="Le Roch K.G."/>
            <person name="Galinski M.R."/>
            <person name="Kissinger J.C."/>
        </authorList>
    </citation>
    <scope>NUCLEOTIDE SEQUENCE [LARGE SCALE GENOMIC DNA]</scope>
    <source>
        <strain evidence="5">Malayan Strain Pk1 (A+)</strain>
    </source>
</reference>
<feature type="transmembrane region" description="Helical" evidence="3">
    <location>
        <begin position="1321"/>
        <end position="1353"/>
    </location>
</feature>
<feature type="transmembrane region" description="Helical" evidence="3">
    <location>
        <begin position="318"/>
        <end position="337"/>
    </location>
</feature>
<dbReference type="VEuPathDB" id="PlasmoDB:PKNOH_S140231900"/>
<feature type="transmembrane region" description="Helical" evidence="3">
    <location>
        <begin position="465"/>
        <end position="488"/>
    </location>
</feature>
<feature type="transmembrane region" description="Helical" evidence="3">
    <location>
        <begin position="999"/>
        <end position="1020"/>
    </location>
</feature>
<keyword evidence="3" id="KW-0472">Membrane</keyword>
<dbReference type="PANTHER" id="PTHR22941">
    <property type="entry name" value="SERPENTINE RECEPTOR"/>
    <property type="match status" value="1"/>
</dbReference>
<feature type="transmembrane region" description="Helical" evidence="3">
    <location>
        <begin position="1216"/>
        <end position="1241"/>
    </location>
</feature>
<feature type="coiled-coil region" evidence="1">
    <location>
        <begin position="1408"/>
        <end position="1449"/>
    </location>
</feature>
<accession>A0A1Y3DKX7</accession>
<organism evidence="4 5">
    <name type="scientific">Plasmodium knowlesi</name>
    <dbReference type="NCBI Taxonomy" id="5850"/>
    <lineage>
        <taxon>Eukaryota</taxon>
        <taxon>Sar</taxon>
        <taxon>Alveolata</taxon>
        <taxon>Apicomplexa</taxon>
        <taxon>Aconoidasida</taxon>
        <taxon>Haemosporida</taxon>
        <taxon>Plasmodiidae</taxon>
        <taxon>Plasmodium</taxon>
        <taxon>Plasmodium (Plasmodium)</taxon>
    </lineage>
</organism>
<evidence type="ECO:0000256" key="3">
    <source>
        <dbReference type="SAM" id="Phobius"/>
    </source>
</evidence>
<protein>
    <submittedName>
        <fullName evidence="4">Uncharacterized protein</fullName>
    </submittedName>
</protein>
<evidence type="ECO:0000313" key="4">
    <source>
        <dbReference type="EMBL" id="OTN63848.1"/>
    </source>
</evidence>
<feature type="transmembrane region" description="Helical" evidence="3">
    <location>
        <begin position="358"/>
        <end position="376"/>
    </location>
</feature>
<gene>
    <name evidence="4" type="ORF">PKNOH_S140231900</name>
</gene>
<proteinExistence type="predicted"/>
<feature type="compositionally biased region" description="Polar residues" evidence="2">
    <location>
        <begin position="668"/>
        <end position="680"/>
    </location>
</feature>
<dbReference type="PANTHER" id="PTHR22941:SF307">
    <property type="entry name" value="SERPENTINE RECEPTOR, CLASS H"/>
    <property type="match status" value="1"/>
</dbReference>
<feature type="region of interest" description="Disordered" evidence="2">
    <location>
        <begin position="607"/>
        <end position="626"/>
    </location>
</feature>
<feature type="transmembrane region" description="Helical" evidence="3">
    <location>
        <begin position="423"/>
        <end position="444"/>
    </location>
</feature>
<dbReference type="OrthoDB" id="372022at2759"/>
<keyword evidence="3" id="KW-0812">Transmembrane</keyword>
<keyword evidence="3" id="KW-1133">Transmembrane helix</keyword>
<evidence type="ECO:0000256" key="1">
    <source>
        <dbReference type="SAM" id="Coils"/>
    </source>
</evidence>
<feature type="transmembrane region" description="Helical" evidence="3">
    <location>
        <begin position="533"/>
        <end position="556"/>
    </location>
</feature>
<feature type="transmembrane region" description="Helical" evidence="3">
    <location>
        <begin position="771"/>
        <end position="790"/>
    </location>
</feature>
<feature type="transmembrane region" description="Helical" evidence="3">
    <location>
        <begin position="500"/>
        <end position="521"/>
    </location>
</feature>
<dbReference type="EMBL" id="NETL01000028">
    <property type="protein sequence ID" value="OTN63848.1"/>
    <property type="molecule type" value="Genomic_DNA"/>
</dbReference>
<dbReference type="Proteomes" id="UP000195012">
    <property type="component" value="Unassembled WGS sequence"/>
</dbReference>
<feature type="transmembrane region" description="Helical" evidence="3">
    <location>
        <begin position="1261"/>
        <end position="1286"/>
    </location>
</feature>
<dbReference type="VEuPathDB" id="PlasmoDB:PKNH_1414100"/>
<dbReference type="OMA" id="IFANFQG"/>
<feature type="region of interest" description="Disordered" evidence="2">
    <location>
        <begin position="634"/>
        <end position="698"/>
    </location>
</feature>